<evidence type="ECO:0000313" key="1">
    <source>
        <dbReference type="EMBL" id="SHF78139.1"/>
    </source>
</evidence>
<dbReference type="RefSeq" id="WP_072863945.1">
    <property type="nucleotide sequence ID" value="NZ_FQUX01000007.1"/>
</dbReference>
<reference evidence="2" key="1">
    <citation type="submission" date="2016-11" db="EMBL/GenBank/DDBJ databases">
        <authorList>
            <person name="Varghese N."/>
            <person name="Submissions S."/>
        </authorList>
    </citation>
    <scope>NUCLEOTIDE SEQUENCE [LARGE SCALE GENOMIC DNA]</scope>
    <source>
        <strain evidence="2">DSM 17539</strain>
    </source>
</reference>
<protein>
    <recommendedName>
        <fullName evidence="3">Alpha/beta hydrolase family protein</fullName>
    </recommendedName>
</protein>
<dbReference type="AlphaFoldDB" id="A0A1M5EFY7"/>
<dbReference type="OrthoDB" id="1438136at2"/>
<dbReference type="EMBL" id="FQUX01000007">
    <property type="protein sequence ID" value="SHF78139.1"/>
    <property type="molecule type" value="Genomic_DNA"/>
</dbReference>
<dbReference type="Proteomes" id="UP000184406">
    <property type="component" value="Unassembled WGS sequence"/>
</dbReference>
<gene>
    <name evidence="1" type="ORF">SAMN03080594_107118</name>
</gene>
<dbReference type="InterPro" id="IPR008886">
    <property type="entry name" value="UPF0227/Esterase_YqiA"/>
</dbReference>
<accession>A0A1M5EFY7</accession>
<proteinExistence type="predicted"/>
<dbReference type="SUPFAM" id="SSF53474">
    <property type="entry name" value="alpha/beta-Hydrolases"/>
    <property type="match status" value="1"/>
</dbReference>
<dbReference type="Gene3D" id="3.40.50.1820">
    <property type="entry name" value="alpha/beta hydrolase"/>
    <property type="match status" value="1"/>
</dbReference>
<keyword evidence="2" id="KW-1185">Reference proteome</keyword>
<evidence type="ECO:0000313" key="2">
    <source>
        <dbReference type="Proteomes" id="UP000184406"/>
    </source>
</evidence>
<dbReference type="InterPro" id="IPR029058">
    <property type="entry name" value="AB_hydrolase_fold"/>
</dbReference>
<sequence>MNILYIHGLNGSLSEEKRTILEKYGTVYSPSIDYESDSNSIENVSRQFVNGDIDIVMGSSMGGFVGYYLSIAFKKPSLLFNPALVSRSVFQRVPDYSNPNRSFMQLVLGAKDEVVDPKDTLKFIGERIAENTDYHIFLRQDLAHRIPLDIFEYEVSSFFNQLSTWRPN</sequence>
<dbReference type="Pfam" id="PF05728">
    <property type="entry name" value="UPF0227"/>
    <property type="match status" value="1"/>
</dbReference>
<evidence type="ECO:0008006" key="3">
    <source>
        <dbReference type="Google" id="ProtNLM"/>
    </source>
</evidence>
<name>A0A1M5EFY7_9FLAO</name>
<organism evidence="1 2">
    <name type="scientific">Arenibacter palladensis</name>
    <dbReference type="NCBI Taxonomy" id="237373"/>
    <lineage>
        <taxon>Bacteria</taxon>
        <taxon>Pseudomonadati</taxon>
        <taxon>Bacteroidota</taxon>
        <taxon>Flavobacteriia</taxon>
        <taxon>Flavobacteriales</taxon>
        <taxon>Flavobacteriaceae</taxon>
        <taxon>Arenibacter</taxon>
    </lineage>
</organism>